<sequence length="93" mass="9927">MVEHVVLKIPKVMVITLPAITDQGPFGGMKVAGMHTNQLVLQPETKGTVVGVNNGTLLVEFDGLPGVILRVRLDEVAYMGPVVDVFEESAVEA</sequence>
<name>A0ABU3NZI2_9FIRM</name>
<dbReference type="RefSeq" id="WP_413780687.1">
    <property type="nucleotide sequence ID" value="NZ_JAUOZS010000001.1"/>
</dbReference>
<evidence type="ECO:0000313" key="2">
    <source>
        <dbReference type="Proteomes" id="UP001254848"/>
    </source>
</evidence>
<gene>
    <name evidence="1" type="ORF">Q4T40_13170</name>
</gene>
<keyword evidence="2" id="KW-1185">Reference proteome</keyword>
<protein>
    <submittedName>
        <fullName evidence="1">Uncharacterized protein</fullName>
    </submittedName>
</protein>
<dbReference type="EMBL" id="JAUOZS010000001">
    <property type="protein sequence ID" value="MDT8902201.1"/>
    <property type="molecule type" value="Genomic_DNA"/>
</dbReference>
<accession>A0ABU3NZI2</accession>
<comment type="caution">
    <text evidence="1">The sequence shown here is derived from an EMBL/GenBank/DDBJ whole genome shotgun (WGS) entry which is preliminary data.</text>
</comment>
<proteinExistence type="predicted"/>
<dbReference type="Proteomes" id="UP001254848">
    <property type="component" value="Unassembled WGS sequence"/>
</dbReference>
<reference evidence="1 2" key="1">
    <citation type="submission" date="2023-07" db="EMBL/GenBank/DDBJ databases">
        <title>The novel representative of Negativicutes class, Anaeroselena agilis gen. nov. sp. nov.</title>
        <authorList>
            <person name="Prokofeva M.I."/>
            <person name="Elcheninov A.G."/>
            <person name="Klyukina A."/>
            <person name="Kublanov I.V."/>
            <person name="Frolov E.N."/>
            <person name="Podosokorskaya O.A."/>
        </authorList>
    </citation>
    <scope>NUCLEOTIDE SEQUENCE [LARGE SCALE GENOMIC DNA]</scope>
    <source>
        <strain evidence="1 2">4137-cl</strain>
    </source>
</reference>
<evidence type="ECO:0000313" key="1">
    <source>
        <dbReference type="EMBL" id="MDT8902201.1"/>
    </source>
</evidence>
<organism evidence="1 2">
    <name type="scientific">Anaeroselena agilis</name>
    <dbReference type="NCBI Taxonomy" id="3063788"/>
    <lineage>
        <taxon>Bacteria</taxon>
        <taxon>Bacillati</taxon>
        <taxon>Bacillota</taxon>
        <taxon>Negativicutes</taxon>
        <taxon>Acetonemataceae</taxon>
        <taxon>Anaeroselena</taxon>
    </lineage>
</organism>